<gene>
    <name evidence="2" type="ORF">DM860_012939</name>
</gene>
<dbReference type="PANTHER" id="PTHR48441">
    <property type="match status" value="1"/>
</dbReference>
<keyword evidence="3" id="KW-1185">Reference proteome</keyword>
<dbReference type="PANTHER" id="PTHR48441:SF1">
    <property type="entry name" value="NT-3"/>
    <property type="match status" value="1"/>
</dbReference>
<evidence type="ECO:0000313" key="3">
    <source>
        <dbReference type="Proteomes" id="UP000249390"/>
    </source>
</evidence>
<protein>
    <submittedName>
        <fullName evidence="2">Uncharacterized protein</fullName>
    </submittedName>
</protein>
<accession>A0A328DW20</accession>
<sequence length="312" mass="35665">MDELTSLADELNAFFEQKEALEEKISQLSAKIAECNESREKETPFVQEEDAKVRGLKQAISGLNNHQLTLKSETKKMKEKAHELDEQISSADFALLESARENAELRSKIVQSPDKLQRALEEKRSQQAEANNAERAAMKSLQDKNAILEMYAKAQKKMSKSLERMLAIQEQVNSVKSSEKEIKALKAKQSEDKLLDKSLDAKLVEMQGKVDHLEEMKRKVEKECAHAREEAMKELNQVKFEVESFRRGLQLRQKQVETVIAEGDAVNAKINSVRESGAAKCQQLKLKLEEVEKQFAMYSYKLNNALKRYETE</sequence>
<dbReference type="AlphaFoldDB" id="A0A328DW20"/>
<keyword evidence="1" id="KW-0175">Coiled coil</keyword>
<dbReference type="Proteomes" id="UP000249390">
    <property type="component" value="Unassembled WGS sequence"/>
</dbReference>
<dbReference type="EMBL" id="NQVE01000082">
    <property type="protein sequence ID" value="RAL49506.1"/>
    <property type="molecule type" value="Genomic_DNA"/>
</dbReference>
<feature type="coiled-coil region" evidence="1">
    <location>
        <begin position="4"/>
        <end position="38"/>
    </location>
</feature>
<reference evidence="2 3" key="1">
    <citation type="submission" date="2018-06" db="EMBL/GenBank/DDBJ databases">
        <title>The Genome of Cuscuta australis (Dodder) Provides Insight into the Evolution of Plant Parasitism.</title>
        <authorList>
            <person name="Liu H."/>
        </authorList>
    </citation>
    <scope>NUCLEOTIDE SEQUENCE [LARGE SCALE GENOMIC DNA]</scope>
    <source>
        <strain evidence="3">cv. Yunnan</strain>
        <tissue evidence="2">Vines</tissue>
    </source>
</reference>
<proteinExistence type="predicted"/>
<evidence type="ECO:0000256" key="1">
    <source>
        <dbReference type="SAM" id="Coils"/>
    </source>
</evidence>
<name>A0A328DW20_9ASTE</name>
<comment type="caution">
    <text evidence="2">The sequence shown here is derived from an EMBL/GenBank/DDBJ whole genome shotgun (WGS) entry which is preliminary data.</text>
</comment>
<organism evidence="2 3">
    <name type="scientific">Cuscuta australis</name>
    <dbReference type="NCBI Taxonomy" id="267555"/>
    <lineage>
        <taxon>Eukaryota</taxon>
        <taxon>Viridiplantae</taxon>
        <taxon>Streptophyta</taxon>
        <taxon>Embryophyta</taxon>
        <taxon>Tracheophyta</taxon>
        <taxon>Spermatophyta</taxon>
        <taxon>Magnoliopsida</taxon>
        <taxon>eudicotyledons</taxon>
        <taxon>Gunneridae</taxon>
        <taxon>Pentapetalae</taxon>
        <taxon>asterids</taxon>
        <taxon>lamiids</taxon>
        <taxon>Solanales</taxon>
        <taxon>Convolvulaceae</taxon>
        <taxon>Cuscuteae</taxon>
        <taxon>Cuscuta</taxon>
        <taxon>Cuscuta subgen. Grammica</taxon>
        <taxon>Cuscuta sect. Cleistogrammica</taxon>
    </lineage>
</organism>
<feature type="coiled-coil region" evidence="1">
    <location>
        <begin position="168"/>
        <end position="237"/>
    </location>
</feature>
<evidence type="ECO:0000313" key="2">
    <source>
        <dbReference type="EMBL" id="RAL49506.1"/>
    </source>
</evidence>